<evidence type="ECO:0000313" key="1">
    <source>
        <dbReference type="EMBL" id="ABD12583.1"/>
    </source>
</evidence>
<dbReference type="AlphaFoldDB" id="Q2J809"/>
<name>Q2J809_FRACC</name>
<protein>
    <recommendedName>
        <fullName evidence="3">Transcriptional regulator</fullName>
    </recommendedName>
</protein>
<dbReference type="HOGENOM" id="CLU_029927_6_1_11"/>
<dbReference type="OrthoDB" id="3213425at2"/>
<dbReference type="SUPFAM" id="SSF48452">
    <property type="entry name" value="TPR-like"/>
    <property type="match status" value="1"/>
</dbReference>
<dbReference type="Gene3D" id="1.25.40.10">
    <property type="entry name" value="Tetratricopeptide repeat domain"/>
    <property type="match status" value="1"/>
</dbReference>
<reference evidence="1 2" key="1">
    <citation type="journal article" date="2007" name="Genome Res.">
        <title>Genome characteristics of facultatively symbiotic Frankia sp. strains reflect host range and host plant biogeography.</title>
        <authorList>
            <person name="Normand P."/>
            <person name="Lapierre P."/>
            <person name="Tisa L.S."/>
            <person name="Gogarten J.P."/>
            <person name="Alloisio N."/>
            <person name="Bagnarol E."/>
            <person name="Bassi C.A."/>
            <person name="Berry A.M."/>
            <person name="Bickhart D.M."/>
            <person name="Choisne N."/>
            <person name="Couloux A."/>
            <person name="Cournoyer B."/>
            <person name="Cruveiller S."/>
            <person name="Daubin V."/>
            <person name="Demange N."/>
            <person name="Francino M.P."/>
            <person name="Goltsman E."/>
            <person name="Huang Y."/>
            <person name="Kopp O.R."/>
            <person name="Labarre L."/>
            <person name="Lapidus A."/>
            <person name="Lavire C."/>
            <person name="Marechal J."/>
            <person name="Martinez M."/>
            <person name="Mastronunzio J.E."/>
            <person name="Mullin B.C."/>
            <person name="Niemann J."/>
            <person name="Pujic P."/>
            <person name="Rawnsley T."/>
            <person name="Rouy Z."/>
            <person name="Schenowitz C."/>
            <person name="Sellstedt A."/>
            <person name="Tavares F."/>
            <person name="Tomkins J.P."/>
            <person name="Vallenet D."/>
            <person name="Valverde C."/>
            <person name="Wall L.G."/>
            <person name="Wang Y."/>
            <person name="Medigue C."/>
            <person name="Benson D.R."/>
        </authorList>
    </citation>
    <scope>NUCLEOTIDE SEQUENCE [LARGE SCALE GENOMIC DNA]</scope>
    <source>
        <strain evidence="2">DSM 45818 / CECT 9043 / CcI3</strain>
    </source>
</reference>
<evidence type="ECO:0008006" key="3">
    <source>
        <dbReference type="Google" id="ProtNLM"/>
    </source>
</evidence>
<proteinExistence type="predicted"/>
<dbReference type="KEGG" id="fra:Francci3_3226"/>
<gene>
    <name evidence="1" type="ordered locus">Francci3_3226</name>
</gene>
<dbReference type="EMBL" id="CP000249">
    <property type="protein sequence ID" value="ABD12583.1"/>
    <property type="molecule type" value="Genomic_DNA"/>
</dbReference>
<evidence type="ECO:0000313" key="2">
    <source>
        <dbReference type="Proteomes" id="UP000001937"/>
    </source>
</evidence>
<organism evidence="1 2">
    <name type="scientific">Frankia casuarinae (strain DSM 45818 / CECT 9043 / HFP020203 / CcI3)</name>
    <dbReference type="NCBI Taxonomy" id="106370"/>
    <lineage>
        <taxon>Bacteria</taxon>
        <taxon>Bacillati</taxon>
        <taxon>Actinomycetota</taxon>
        <taxon>Actinomycetes</taxon>
        <taxon>Frankiales</taxon>
        <taxon>Frankiaceae</taxon>
        <taxon>Frankia</taxon>
    </lineage>
</organism>
<dbReference type="STRING" id="106370.Francci3_3226"/>
<dbReference type="InterPro" id="IPR011990">
    <property type="entry name" value="TPR-like_helical_dom_sf"/>
</dbReference>
<dbReference type="RefSeq" id="WP_011437611.1">
    <property type="nucleotide sequence ID" value="NC_007777.1"/>
</dbReference>
<dbReference type="eggNOG" id="COG5606">
    <property type="taxonomic scope" value="Bacteria"/>
</dbReference>
<sequence>MRHDPSAFVIPAEFWDRTQVAESLQMRDIGSLFRLVQRYAGASQPGIGMRVGLAQSDISKYINGKRIAAEFELFERVADGLDLPDRARMLMGLAPRGAVQSPEASRTNIVEQTALPEESDSVEEIGQRIETLGASNVSTAVLAHFDVLLLTMADEYEWAGPEKLAPRVLRQRRRVQNLLEGRQPPRQRERLYEIAGRLSGILGYMAVNTGRFGLARAYCLEALHTAELVGHHDLTAWIGGTQSLCEYYAGDYRAALEFAREGRRVGGRSAQVIRLAVNGEARALGRLGDRAGVGRSVGEAFDLAEQHPVPDGMSPCISFAPYSIARIAANAATAYVSLGEPGQAREYADMAAQVADRSPSMWSRCLVRLDLATALLLSHSPDPEQAAVLGIEALTATAGNPIESVRRRSHELVTRAKPWQQIGPVTELAEASRALALPTGAHR</sequence>
<dbReference type="PhylomeDB" id="Q2J809"/>
<accession>Q2J809</accession>
<keyword evidence="2" id="KW-1185">Reference proteome</keyword>
<dbReference type="Proteomes" id="UP000001937">
    <property type="component" value="Chromosome"/>
</dbReference>